<gene>
    <name evidence="1" type="ORF">ABIC75_004461</name>
</gene>
<dbReference type="EMBL" id="JBEPMU010000008">
    <property type="protein sequence ID" value="MET3654713.1"/>
    <property type="molecule type" value="Genomic_DNA"/>
</dbReference>
<dbReference type="Proteomes" id="UP001549184">
    <property type="component" value="Unassembled WGS sequence"/>
</dbReference>
<sequence length="225" mass="24589">MPAAFSVRSNLKNLQASLHALAYKQLPFATAQALNTLAQRVQVAETGQLKATFRHPKPFTVNSVARRGATKRTLTATVFIRPIAAAYLTPYEEGGVHVLAGRALLNPKNIPRDRYGQLPRTLLKRLKARPDIFIGAVKTTHGIVNGVWQRPLRRAPATVRSHSRTTGAMARGANRSGTLKLLIRFGDALPVTQRLHFGSTAQKVIDRGFDAAFREAMAHAVASAR</sequence>
<accession>A0ABV2K3R7</accession>
<evidence type="ECO:0000313" key="1">
    <source>
        <dbReference type="EMBL" id="MET3654713.1"/>
    </source>
</evidence>
<organism evidence="1 2">
    <name type="scientific">Dyella japonica</name>
    <dbReference type="NCBI Taxonomy" id="231455"/>
    <lineage>
        <taxon>Bacteria</taxon>
        <taxon>Pseudomonadati</taxon>
        <taxon>Pseudomonadota</taxon>
        <taxon>Gammaproteobacteria</taxon>
        <taxon>Lysobacterales</taxon>
        <taxon>Rhodanobacteraceae</taxon>
        <taxon>Dyella</taxon>
    </lineage>
</organism>
<comment type="caution">
    <text evidence="1">The sequence shown here is derived from an EMBL/GenBank/DDBJ whole genome shotgun (WGS) entry which is preliminary data.</text>
</comment>
<evidence type="ECO:0000313" key="2">
    <source>
        <dbReference type="Proteomes" id="UP001549184"/>
    </source>
</evidence>
<proteinExistence type="predicted"/>
<keyword evidence="2" id="KW-1185">Reference proteome</keyword>
<reference evidence="1 2" key="1">
    <citation type="submission" date="2024-06" db="EMBL/GenBank/DDBJ databases">
        <title>Sorghum-associated microbial communities from plants grown in Nebraska, USA.</title>
        <authorList>
            <person name="Schachtman D."/>
        </authorList>
    </citation>
    <scope>NUCLEOTIDE SEQUENCE [LARGE SCALE GENOMIC DNA]</scope>
    <source>
        <strain evidence="1 2">1073</strain>
    </source>
</reference>
<dbReference type="RefSeq" id="WP_354016054.1">
    <property type="nucleotide sequence ID" value="NZ_JBEPMU010000008.1"/>
</dbReference>
<protein>
    <submittedName>
        <fullName evidence="1">Uncharacterized protein</fullName>
    </submittedName>
</protein>
<name>A0ABV2K3R7_9GAMM</name>